<organism evidence="2 3">
    <name type="scientific">Lolium multiflorum</name>
    <name type="common">Italian ryegrass</name>
    <name type="synonym">Lolium perenne subsp. multiflorum</name>
    <dbReference type="NCBI Taxonomy" id="4521"/>
    <lineage>
        <taxon>Eukaryota</taxon>
        <taxon>Viridiplantae</taxon>
        <taxon>Streptophyta</taxon>
        <taxon>Embryophyta</taxon>
        <taxon>Tracheophyta</taxon>
        <taxon>Spermatophyta</taxon>
        <taxon>Magnoliopsida</taxon>
        <taxon>Liliopsida</taxon>
        <taxon>Poales</taxon>
        <taxon>Poaceae</taxon>
        <taxon>BOP clade</taxon>
        <taxon>Pooideae</taxon>
        <taxon>Poodae</taxon>
        <taxon>Poeae</taxon>
        <taxon>Poeae Chloroplast Group 2 (Poeae type)</taxon>
        <taxon>Loliodinae</taxon>
        <taxon>Loliinae</taxon>
        <taxon>Lolium</taxon>
    </lineage>
</organism>
<evidence type="ECO:0000256" key="1">
    <source>
        <dbReference type="SAM" id="MobiDB-lite"/>
    </source>
</evidence>
<dbReference type="EMBL" id="JAUUTY010000001">
    <property type="protein sequence ID" value="KAK1692100.1"/>
    <property type="molecule type" value="Genomic_DNA"/>
</dbReference>
<evidence type="ECO:0008006" key="4">
    <source>
        <dbReference type="Google" id="ProtNLM"/>
    </source>
</evidence>
<name>A0AAD8TU08_LOLMU</name>
<dbReference type="PANTHER" id="PTHR31286">
    <property type="entry name" value="GLYCINE-RICH CELL WALL STRUCTURAL PROTEIN 1.8-LIKE"/>
    <property type="match status" value="1"/>
</dbReference>
<feature type="region of interest" description="Disordered" evidence="1">
    <location>
        <begin position="92"/>
        <end position="120"/>
    </location>
</feature>
<sequence>MGDSAPPPPPVYESPSDRRRALTESVRVTRRGGQEGVRPGYAAISSPSRPIKSPGQVTPDRKSPSLTNPPVATIQESDSLCAGLVVEMASQGRRKEAVDQSAGNDGKVAAPGARRRGGRHVADDGIRAATNHVGLLLAPPAGWGDQGGLVERPSRPKPVGDPEEKKAGFRQGEETKIGGYVDMEDDVFLEFEEEEEVKKDPDEAPTWQLMARYMANFKPNTKAMFTRFVEEVWFLRTGIDYAEKSTVQPSEIKLDAVPVWVKIYDVPFQKQDYTWGMRYGNGLGEALEVDVPESEIKKQEFLRVRVNLPYDRRLQTHITTGVKGKPEQTKVFKLMYERVPYYCSHCGFMGHKKDDCEKMRLGIPSLEYDAIELRCSPYKKFEYRSHSIPPAGHPKAKRGLSFSSFGSAESRKQFNRGSNYGTQRTSGNSAQSQPRSNSIDPEMPPLADDIVPGVIDADGQIIGQPVLSEEERRLAERIAELNMSPNQHERSGAESKGRNTSEPIIQFPDEDGQTMGVEGARVSISVEMMAHVQRLQHTMGQGPGNLPRMSGPHASDMIPALQGLSSLQVSFGSVNDTSMPAADSVLGKRLADQEAQGELHDQQSDGHVEKNLGGTPKKGKLQDARHGKAGQREVEVVYKRNKKTTQAGAKLAGKLARPNVWSRQQQ</sequence>
<evidence type="ECO:0000313" key="3">
    <source>
        <dbReference type="Proteomes" id="UP001231189"/>
    </source>
</evidence>
<feature type="compositionally biased region" description="Basic and acidic residues" evidence="1">
    <location>
        <begin position="152"/>
        <end position="172"/>
    </location>
</feature>
<feature type="region of interest" description="Disordered" evidence="1">
    <location>
        <begin position="144"/>
        <end position="172"/>
    </location>
</feature>
<feature type="region of interest" description="Disordered" evidence="1">
    <location>
        <begin position="591"/>
        <end position="666"/>
    </location>
</feature>
<comment type="caution">
    <text evidence="2">The sequence shown here is derived from an EMBL/GenBank/DDBJ whole genome shotgun (WGS) entry which is preliminary data.</text>
</comment>
<evidence type="ECO:0000313" key="2">
    <source>
        <dbReference type="EMBL" id="KAK1692100.1"/>
    </source>
</evidence>
<dbReference type="PANTHER" id="PTHR31286:SF167">
    <property type="entry name" value="OS09G0268800 PROTEIN"/>
    <property type="match status" value="1"/>
</dbReference>
<feature type="compositionally biased region" description="Pro residues" evidence="1">
    <location>
        <begin position="1"/>
        <end position="12"/>
    </location>
</feature>
<feature type="region of interest" description="Disordered" evidence="1">
    <location>
        <begin position="1"/>
        <end position="74"/>
    </location>
</feature>
<feature type="compositionally biased region" description="Polar residues" evidence="1">
    <location>
        <begin position="415"/>
        <end position="439"/>
    </location>
</feature>
<protein>
    <recommendedName>
        <fullName evidence="4">CCHC-type domain-containing protein</fullName>
    </recommendedName>
</protein>
<feature type="compositionally biased region" description="Basic and acidic residues" evidence="1">
    <location>
        <begin position="620"/>
        <end position="638"/>
    </location>
</feature>
<reference evidence="2" key="1">
    <citation type="submission" date="2023-07" db="EMBL/GenBank/DDBJ databases">
        <title>A chromosome-level genome assembly of Lolium multiflorum.</title>
        <authorList>
            <person name="Chen Y."/>
            <person name="Copetti D."/>
            <person name="Kolliker R."/>
            <person name="Studer B."/>
        </authorList>
    </citation>
    <scope>NUCLEOTIDE SEQUENCE</scope>
    <source>
        <strain evidence="2">02402/16</strain>
        <tissue evidence="2">Leaf</tissue>
    </source>
</reference>
<accession>A0AAD8TU08</accession>
<gene>
    <name evidence="2" type="ORF">QYE76_008797</name>
</gene>
<dbReference type="Proteomes" id="UP001231189">
    <property type="component" value="Unassembled WGS sequence"/>
</dbReference>
<proteinExistence type="predicted"/>
<dbReference type="AlphaFoldDB" id="A0AAD8TU08"/>
<feature type="region of interest" description="Disordered" evidence="1">
    <location>
        <begin position="408"/>
        <end position="447"/>
    </location>
</feature>
<keyword evidence="3" id="KW-1185">Reference proteome</keyword>
<feature type="compositionally biased region" description="Polar residues" evidence="1">
    <location>
        <begin position="64"/>
        <end position="74"/>
    </location>
</feature>
<dbReference type="InterPro" id="IPR040256">
    <property type="entry name" value="At4g02000-like"/>
</dbReference>
<feature type="compositionally biased region" description="Basic and acidic residues" evidence="1">
    <location>
        <begin position="591"/>
        <end position="610"/>
    </location>
</feature>